<accession>A0A1A5YCU9</accession>
<evidence type="ECO:0000256" key="7">
    <source>
        <dbReference type="ARBA" id="ARBA00023159"/>
    </source>
</evidence>
<organism evidence="12 13">
    <name type="scientific">Paenibacillus oryzae</name>
    <dbReference type="NCBI Taxonomy" id="1844972"/>
    <lineage>
        <taxon>Bacteria</taxon>
        <taxon>Bacillati</taxon>
        <taxon>Bacillota</taxon>
        <taxon>Bacilli</taxon>
        <taxon>Bacillales</taxon>
        <taxon>Paenibacillaceae</taxon>
        <taxon>Paenibacillus</taxon>
    </lineage>
</organism>
<keyword evidence="8 9" id="KW-0804">Transcription</keyword>
<dbReference type="Gene3D" id="3.40.50.2300">
    <property type="match status" value="1"/>
</dbReference>
<dbReference type="PIRSF" id="PIRSF006171">
    <property type="entry name" value="RR_citrat_malat"/>
    <property type="match status" value="1"/>
</dbReference>
<dbReference type="InterPro" id="IPR011006">
    <property type="entry name" value="CheY-like_superfamily"/>
</dbReference>
<feature type="domain" description="Response regulatory" evidence="11">
    <location>
        <begin position="3"/>
        <end position="119"/>
    </location>
</feature>
<dbReference type="PROSITE" id="PS50110">
    <property type="entry name" value="RESPONSE_REGULATORY"/>
    <property type="match status" value="1"/>
</dbReference>
<dbReference type="PANTHER" id="PTHR45526">
    <property type="entry name" value="TRANSCRIPTIONAL REGULATORY PROTEIN DPIA"/>
    <property type="match status" value="1"/>
</dbReference>
<name>A0A1A5YCU9_9BACL</name>
<sequence length="258" mass="28225">MINVLIVEDDPMVAMLNSQYLSQIRGFSCVGKASSLDEAKSLLGSLKVDLVLLDIYMMGDNGLDLLSDVSATTSGTDVIMISAASDGASIGHALRHGAIDYLIKPFTFERFSQALERYRCGKALLSPEASLNQAQVDQWLGGSAGRPPVTMQSPSAAQELNAATHPEAAPSFMPQLYPDHEELPKGLTPATLQLVAEGVAENDGEWFSTRELADRIGISRISTRKYLEHLLMLKQLEARQQYQSSGRPLTQYRTPQKR</sequence>
<dbReference type="OrthoDB" id="9759232at2"/>
<evidence type="ECO:0000256" key="10">
    <source>
        <dbReference type="PROSITE-ProRule" id="PRU00169"/>
    </source>
</evidence>
<keyword evidence="6 9" id="KW-0238">DNA-binding</keyword>
<evidence type="ECO:0000256" key="2">
    <source>
        <dbReference type="ARBA" id="ARBA00022490"/>
    </source>
</evidence>
<evidence type="ECO:0000256" key="9">
    <source>
        <dbReference type="PIRNR" id="PIRNR006171"/>
    </source>
</evidence>
<dbReference type="CDD" id="cd19925">
    <property type="entry name" value="REC_citrate_TCS"/>
    <property type="match status" value="1"/>
</dbReference>
<dbReference type="Proteomes" id="UP000092024">
    <property type="component" value="Unassembled WGS sequence"/>
</dbReference>
<evidence type="ECO:0000256" key="1">
    <source>
        <dbReference type="ARBA" id="ARBA00004496"/>
    </source>
</evidence>
<protein>
    <recommendedName>
        <fullName evidence="9">Transcriptional regulatory protein</fullName>
    </recommendedName>
</protein>
<dbReference type="RefSeq" id="WP_068686377.1">
    <property type="nucleotide sequence ID" value="NZ_LYPA01000073.1"/>
</dbReference>
<keyword evidence="7 9" id="KW-0010">Activator</keyword>
<dbReference type="AlphaFoldDB" id="A0A1A5YCU9"/>
<dbReference type="EMBL" id="LYPA01000073">
    <property type="protein sequence ID" value="OBR63423.1"/>
    <property type="molecule type" value="Genomic_DNA"/>
</dbReference>
<keyword evidence="4 9" id="KW-0902">Two-component regulatory system</keyword>
<dbReference type="SUPFAM" id="SSF52172">
    <property type="entry name" value="CheY-like"/>
    <property type="match status" value="1"/>
</dbReference>
<keyword evidence="3 10" id="KW-0597">Phosphoprotein</keyword>
<dbReference type="InterPro" id="IPR051271">
    <property type="entry name" value="2C-system_Tx_regulators"/>
</dbReference>
<evidence type="ECO:0000256" key="8">
    <source>
        <dbReference type="ARBA" id="ARBA00023163"/>
    </source>
</evidence>
<evidence type="ECO:0000259" key="11">
    <source>
        <dbReference type="PROSITE" id="PS50110"/>
    </source>
</evidence>
<comment type="caution">
    <text evidence="12">The sequence shown here is derived from an EMBL/GenBank/DDBJ whole genome shotgun (WGS) entry which is preliminary data.</text>
</comment>
<dbReference type="PANTHER" id="PTHR45526:SF1">
    <property type="entry name" value="TRANSCRIPTIONAL REGULATORY PROTEIN DCUR-RELATED"/>
    <property type="match status" value="1"/>
</dbReference>
<dbReference type="GO" id="GO:0003700">
    <property type="term" value="F:DNA-binding transcription factor activity"/>
    <property type="evidence" value="ECO:0007669"/>
    <property type="project" value="InterPro"/>
</dbReference>
<dbReference type="SMART" id="SM00448">
    <property type="entry name" value="REC"/>
    <property type="match status" value="1"/>
</dbReference>
<evidence type="ECO:0000256" key="5">
    <source>
        <dbReference type="ARBA" id="ARBA00023015"/>
    </source>
</evidence>
<dbReference type="Pfam" id="PF00072">
    <property type="entry name" value="Response_reg"/>
    <property type="match status" value="1"/>
</dbReference>
<comment type="subcellular location">
    <subcellularLocation>
        <location evidence="1 9">Cytoplasm</location>
    </subcellularLocation>
</comment>
<dbReference type="InterPro" id="IPR024187">
    <property type="entry name" value="Sig_transdc_resp-reg_cit/mal"/>
</dbReference>
<evidence type="ECO:0000256" key="3">
    <source>
        <dbReference type="ARBA" id="ARBA00022553"/>
    </source>
</evidence>
<feature type="modified residue" description="4-aspartylphosphate" evidence="10">
    <location>
        <position position="54"/>
    </location>
</feature>
<keyword evidence="2 9" id="KW-0963">Cytoplasm</keyword>
<dbReference type="InterPro" id="IPR001789">
    <property type="entry name" value="Sig_transdc_resp-reg_receiver"/>
</dbReference>
<evidence type="ECO:0000313" key="12">
    <source>
        <dbReference type="EMBL" id="OBR63423.1"/>
    </source>
</evidence>
<evidence type="ECO:0000256" key="6">
    <source>
        <dbReference type="ARBA" id="ARBA00023125"/>
    </source>
</evidence>
<dbReference type="GO" id="GO:0003677">
    <property type="term" value="F:DNA binding"/>
    <property type="evidence" value="ECO:0007669"/>
    <property type="project" value="UniProtKB-KW"/>
</dbReference>
<evidence type="ECO:0000313" key="13">
    <source>
        <dbReference type="Proteomes" id="UP000092024"/>
    </source>
</evidence>
<gene>
    <name evidence="12" type="ORF">A7K91_22920</name>
</gene>
<reference evidence="12 13" key="1">
    <citation type="submission" date="2016-05" db="EMBL/GenBank/DDBJ databases">
        <title>Paenibacillus oryzae. sp. nov., isolated from the rice root.</title>
        <authorList>
            <person name="Zhang J."/>
            <person name="Zhang X."/>
        </authorList>
    </citation>
    <scope>NUCLEOTIDE SEQUENCE [LARGE SCALE GENOMIC DNA]</scope>
    <source>
        <strain evidence="12 13">1DrF-4</strain>
    </source>
</reference>
<keyword evidence="5 9" id="KW-0805">Transcription regulation</keyword>
<proteinExistence type="predicted"/>
<dbReference type="GO" id="GO:0005737">
    <property type="term" value="C:cytoplasm"/>
    <property type="evidence" value="ECO:0007669"/>
    <property type="project" value="UniProtKB-SubCell"/>
</dbReference>
<evidence type="ECO:0000256" key="4">
    <source>
        <dbReference type="ARBA" id="ARBA00023012"/>
    </source>
</evidence>
<dbReference type="STRING" id="1844972.A7K91_22920"/>
<keyword evidence="13" id="KW-1185">Reference proteome</keyword>
<dbReference type="GO" id="GO:0000156">
    <property type="term" value="F:phosphorelay response regulator activity"/>
    <property type="evidence" value="ECO:0007669"/>
    <property type="project" value="TreeGrafter"/>
</dbReference>